<protein>
    <submittedName>
        <fullName evidence="1">Uncharacterized protein</fullName>
    </submittedName>
</protein>
<name>A7TC28_NEMVE</name>
<dbReference type="AlphaFoldDB" id="A7TC28"/>
<dbReference type="HOGENOM" id="CLU_300286_0_0_1"/>
<accession>A7TC28</accession>
<evidence type="ECO:0000313" key="1">
    <source>
        <dbReference type="EMBL" id="EDO26416.1"/>
    </source>
</evidence>
<sequence>MPLRDRAANEPKSIEPRVSSAFSNFITKAIQTNKNDRFQSAQEMLNALKEIEGDILENIENNAIEASSRNKLYHTQISIIQGSSFNLKLFNSNNTYIDLHDAIAKALDKFKENIEKYKTSIDLGDKIKLVLKVDDEMIINDMFWQGGARNFNPGNIERVYNAMRDLFALNKDKIKAHKISVEGINMVDYINSLYSQSKHGNFGTRVNTKTSELDNETYTPTKLDKTLLPAIIDGKYKLIIITGNAGDDAKVNNIDSTLVNLFMLLKHNGVRPKQRTRRGENVFIELNKLKEILQKLEEEGNLSGFSENPEAVDLWLRTNLTNLVNRGNSQKEKVSSLRPIHLESYRVRNAPNTRDYFSADQIYLMLSQKPAVKNELKNFLQEGWDSNQGEFLNGNSLDVDSLGILHLIKKVNPGYLESNSELNKIRPLLKEQAELYCDDIHKLLVYKNEIPRNVLIDYIKTITSFHLSIYVNKVIYLLPKMIEKGIINVKDDWNIVVDVTDNFESKIASLAIEDAAKNYNALYNYIKATFQINAVASRYKLDKSDSDSLIEILKILAEKSESFELKFETHWDYIFGNFDKEDKELICDMVKYETTYFDRYVELLMKIKGPYQLKYYPQFMDSVSQKNNERGYVAQGRSKKHPRRYVLGTRLLEALVQIQVLHLENKKFITKSLSIEELITNLRERYGLIINGLSEERFSNADVNTILAFKENVEAFKLKLRQIGFYNDLSDAYILQKALLNEVPSEFKNVIRALEDIVKPSKNNKFNYMLYLIDLLPDTKLLIENNQIRSRLTLNFESCSILSSFNKTLYERVDSLKIEKDTIQKDLIELFKKELEIKTNAELVNTIANNYQNLWFNNWEIPNFNFEEIKLEIVEIRSPDFVEEEGRKVLKAKENSNSSVIIRFKTTPPPNQVEELKFYRVVLMEVDGYSGVEMNTLRKLSNTTAKQEYREAKVELNTNNLEEGSYFFKIIAEDENGNILNNNDDFQSISVQEAWVKE</sequence>
<dbReference type="EMBL" id="DS475946">
    <property type="protein sequence ID" value="EDO26416.1"/>
    <property type="molecule type" value="Genomic_DNA"/>
</dbReference>
<dbReference type="NCBIfam" id="NF047733">
    <property type="entry name" value="antiphage_MADS7"/>
    <property type="match status" value="1"/>
</dbReference>
<dbReference type="Pfam" id="PF26611">
    <property type="entry name" value="MAD7"/>
    <property type="match status" value="1"/>
</dbReference>
<dbReference type="Proteomes" id="UP000001593">
    <property type="component" value="Unassembled WGS sequence"/>
</dbReference>
<keyword evidence="2" id="KW-1185">Reference proteome</keyword>
<dbReference type="InParanoid" id="A7TC28"/>
<evidence type="ECO:0000313" key="2">
    <source>
        <dbReference type="Proteomes" id="UP000001593"/>
    </source>
</evidence>
<dbReference type="InterPro" id="IPR058120">
    <property type="entry name" value="MADS7"/>
</dbReference>
<reference evidence="1 2" key="1">
    <citation type="journal article" date="2007" name="Science">
        <title>Sea anemone genome reveals ancestral eumetazoan gene repertoire and genomic organization.</title>
        <authorList>
            <person name="Putnam N.H."/>
            <person name="Srivastava M."/>
            <person name="Hellsten U."/>
            <person name="Dirks B."/>
            <person name="Chapman J."/>
            <person name="Salamov A."/>
            <person name="Terry A."/>
            <person name="Shapiro H."/>
            <person name="Lindquist E."/>
            <person name="Kapitonov V.V."/>
            <person name="Jurka J."/>
            <person name="Genikhovich G."/>
            <person name="Grigoriev I.V."/>
            <person name="Lucas S.M."/>
            <person name="Steele R.E."/>
            <person name="Finnerty J.R."/>
            <person name="Technau U."/>
            <person name="Martindale M.Q."/>
            <person name="Rokhsar D.S."/>
        </authorList>
    </citation>
    <scope>NUCLEOTIDE SEQUENCE [LARGE SCALE GENOMIC DNA]</scope>
    <source>
        <strain evidence="2">CH2 X CH6</strain>
    </source>
</reference>
<gene>
    <name evidence="1" type="ORF">NEMVEDRAFT_v1g225056</name>
</gene>
<proteinExistence type="predicted"/>
<feature type="non-terminal residue" evidence="1">
    <location>
        <position position="1"/>
    </location>
</feature>
<organism evidence="1 2">
    <name type="scientific">Nematostella vectensis</name>
    <name type="common">Starlet sea anemone</name>
    <dbReference type="NCBI Taxonomy" id="45351"/>
    <lineage>
        <taxon>Eukaryota</taxon>
        <taxon>Metazoa</taxon>
        <taxon>Cnidaria</taxon>
        <taxon>Anthozoa</taxon>
        <taxon>Hexacorallia</taxon>
        <taxon>Actiniaria</taxon>
        <taxon>Edwardsiidae</taxon>
        <taxon>Nematostella</taxon>
    </lineage>
</organism>